<evidence type="ECO:0000256" key="1">
    <source>
        <dbReference type="SAM" id="Phobius"/>
    </source>
</evidence>
<sequence>MVALPPPSPISWLRWAVWALMMGCIAWGYVFLAGQKIEQGLASPLSPLEQRHLALTQATQADFKPDFTHSVSDPLKKLVPHRTDGLVQPLWPWLAALSLDVQNLTGSLHDLAWFRVGLTLGGLILLGLVCARHFALPAALLVVALTAFHGWLGTVATFSGATLFHLFLLLTWLACLYALQRNSLWVYGLVGGFGALAYLSVDRILPLVAVFIIVSTLRALWGWMAAHWCTHEGTSLWVRRNHLFGLLLLVTAVGFIAGPRMTEANRQFGHAAFHYTDSIRWLDHREAAETWIENHPDRASLEKIPALAQPSAHLYFQTHSTQEAQQRLLAGAALLLGRLKGRGGEVLAVLFVLLFAFTLACRFSTPKACHAGERLHPETVPTVLFLITATLTYGVIAAWDVAVMPANYLHALTAPLTLSLLWGCESVLRRARRRGASWLVSRGYQITLWLLLAMTLTQFWRSAFAAA</sequence>
<accession>A0A7W7YIH1</accession>
<feature type="transmembrane region" description="Helical" evidence="1">
    <location>
        <begin position="241"/>
        <end position="258"/>
    </location>
</feature>
<feature type="transmembrane region" description="Helical" evidence="1">
    <location>
        <begin position="207"/>
        <end position="229"/>
    </location>
</feature>
<dbReference type="RefSeq" id="WP_184206059.1">
    <property type="nucleotide sequence ID" value="NZ_JACHIF010000001.1"/>
</dbReference>
<feature type="transmembrane region" description="Helical" evidence="1">
    <location>
        <begin position="346"/>
        <end position="363"/>
    </location>
</feature>
<feature type="transmembrane region" description="Helical" evidence="1">
    <location>
        <begin position="134"/>
        <end position="152"/>
    </location>
</feature>
<feature type="transmembrane region" description="Helical" evidence="1">
    <location>
        <begin position="112"/>
        <end position="129"/>
    </location>
</feature>
<keyword evidence="1" id="KW-0812">Transmembrane</keyword>
<dbReference type="Proteomes" id="UP000534294">
    <property type="component" value="Unassembled WGS sequence"/>
</dbReference>
<organism evidence="2 3">
    <name type="scientific">Prosthecobacter dejongeii</name>
    <dbReference type="NCBI Taxonomy" id="48465"/>
    <lineage>
        <taxon>Bacteria</taxon>
        <taxon>Pseudomonadati</taxon>
        <taxon>Verrucomicrobiota</taxon>
        <taxon>Verrucomicrobiia</taxon>
        <taxon>Verrucomicrobiales</taxon>
        <taxon>Verrucomicrobiaceae</taxon>
        <taxon>Prosthecobacter</taxon>
    </lineage>
</organism>
<feature type="transmembrane region" description="Helical" evidence="1">
    <location>
        <begin position="12"/>
        <end position="32"/>
    </location>
</feature>
<comment type="caution">
    <text evidence="2">The sequence shown here is derived from an EMBL/GenBank/DDBJ whole genome shotgun (WGS) entry which is preliminary data.</text>
</comment>
<keyword evidence="1" id="KW-1133">Transmembrane helix</keyword>
<proteinExistence type="predicted"/>
<keyword evidence="3" id="KW-1185">Reference proteome</keyword>
<feature type="transmembrane region" description="Helical" evidence="1">
    <location>
        <begin position="184"/>
        <end position="201"/>
    </location>
</feature>
<evidence type="ECO:0008006" key="4">
    <source>
        <dbReference type="Google" id="ProtNLM"/>
    </source>
</evidence>
<feature type="transmembrane region" description="Helical" evidence="1">
    <location>
        <begin position="158"/>
        <end position="179"/>
    </location>
</feature>
<name>A0A7W7YIH1_9BACT</name>
<gene>
    <name evidence="2" type="ORF">HNQ64_001082</name>
</gene>
<feature type="transmembrane region" description="Helical" evidence="1">
    <location>
        <begin position="440"/>
        <end position="460"/>
    </location>
</feature>
<dbReference type="AlphaFoldDB" id="A0A7W7YIH1"/>
<dbReference type="EMBL" id="JACHIF010000001">
    <property type="protein sequence ID" value="MBB5036848.1"/>
    <property type="molecule type" value="Genomic_DNA"/>
</dbReference>
<reference evidence="2 3" key="1">
    <citation type="submission" date="2020-08" db="EMBL/GenBank/DDBJ databases">
        <title>Genomic Encyclopedia of Type Strains, Phase IV (KMG-IV): sequencing the most valuable type-strain genomes for metagenomic binning, comparative biology and taxonomic classification.</title>
        <authorList>
            <person name="Goeker M."/>
        </authorList>
    </citation>
    <scope>NUCLEOTIDE SEQUENCE [LARGE SCALE GENOMIC DNA]</scope>
    <source>
        <strain evidence="2 3">DSM 12251</strain>
    </source>
</reference>
<feature type="transmembrane region" description="Helical" evidence="1">
    <location>
        <begin position="383"/>
        <end position="402"/>
    </location>
</feature>
<evidence type="ECO:0000313" key="2">
    <source>
        <dbReference type="EMBL" id="MBB5036848.1"/>
    </source>
</evidence>
<evidence type="ECO:0000313" key="3">
    <source>
        <dbReference type="Proteomes" id="UP000534294"/>
    </source>
</evidence>
<protein>
    <recommendedName>
        <fullName evidence="4">Glycosyltransferase RgtA/B/C/D-like domain-containing protein</fullName>
    </recommendedName>
</protein>
<keyword evidence="1" id="KW-0472">Membrane</keyword>